<dbReference type="EMBL" id="JACGWV010000001">
    <property type="protein sequence ID" value="MBA8807808.1"/>
    <property type="molecule type" value="Genomic_DNA"/>
</dbReference>
<protein>
    <submittedName>
        <fullName evidence="2">Uncharacterized protein</fullName>
    </submittedName>
</protein>
<gene>
    <name evidence="2" type="ORF">FHX71_001750</name>
</gene>
<evidence type="ECO:0000313" key="2">
    <source>
        <dbReference type="EMBL" id="MBA8807808.1"/>
    </source>
</evidence>
<comment type="caution">
    <text evidence="2">The sequence shown here is derived from an EMBL/GenBank/DDBJ whole genome shotgun (WGS) entry which is preliminary data.</text>
</comment>
<proteinExistence type="predicted"/>
<keyword evidence="3" id="KW-1185">Reference proteome</keyword>
<organism evidence="2 3">
    <name type="scientific">Promicromonospora sukumoe</name>
    <dbReference type="NCBI Taxonomy" id="88382"/>
    <lineage>
        <taxon>Bacteria</taxon>
        <taxon>Bacillati</taxon>
        <taxon>Actinomycetota</taxon>
        <taxon>Actinomycetes</taxon>
        <taxon>Micrococcales</taxon>
        <taxon>Promicromonosporaceae</taxon>
        <taxon>Promicromonospora</taxon>
    </lineage>
</organism>
<name>A0A7W3PDH9_9MICO</name>
<evidence type="ECO:0000313" key="3">
    <source>
        <dbReference type="Proteomes" id="UP000540568"/>
    </source>
</evidence>
<dbReference type="RefSeq" id="WP_182615397.1">
    <property type="nucleotide sequence ID" value="NZ_BAAATF010000006.1"/>
</dbReference>
<dbReference type="Proteomes" id="UP000540568">
    <property type="component" value="Unassembled WGS sequence"/>
</dbReference>
<feature type="region of interest" description="Disordered" evidence="1">
    <location>
        <begin position="1"/>
        <end position="23"/>
    </location>
</feature>
<evidence type="ECO:0000256" key="1">
    <source>
        <dbReference type="SAM" id="MobiDB-lite"/>
    </source>
</evidence>
<sequence length="213" mass="21520">MGTEPRSARAASENLSRGIGPDALDVDSLRTDIARAAEVQGPQPLEASCVRAAYEAIAAAGERAEAADDATLVSLRAGAGAAADAARVADEIGAGAVAALRAAARAWYPYAVASESAAWEAGLRAFSETCDSATESGQALVVRSVEAAGRAVSGDDTATARAVDAFAAELRRRTALGEGLPAAWGGASRHTAETAPDPVFQTVVDAVRGVLSR</sequence>
<accession>A0A7W3PDH9</accession>
<dbReference type="AlphaFoldDB" id="A0A7W3PDH9"/>
<reference evidence="2 3" key="1">
    <citation type="submission" date="2020-07" db="EMBL/GenBank/DDBJ databases">
        <title>Sequencing the genomes of 1000 actinobacteria strains.</title>
        <authorList>
            <person name="Klenk H.-P."/>
        </authorList>
    </citation>
    <scope>NUCLEOTIDE SEQUENCE [LARGE SCALE GENOMIC DNA]</scope>
    <source>
        <strain evidence="2 3">DSM 44121</strain>
    </source>
</reference>